<sequence>MEGGLAGLGAAGAGVSGLNSGHLSMNAFGAGHGLSVSSVGGSGAHEAAASLMHGLSSGLLGAGASALSSVGSGGASVEGQGGHSHSLSFGGSHSFGAAGNSDASSGLDFSGHIGSTMNNAGGFLFG</sequence>
<evidence type="ECO:0000313" key="2">
    <source>
        <dbReference type="EMBL" id="BFF94921.1"/>
    </source>
</evidence>
<protein>
    <submittedName>
        <fullName evidence="2">Fibroin heavy chain</fullName>
    </submittedName>
</protein>
<dbReference type="AlphaFoldDB" id="A0AAU9FH16"/>
<evidence type="ECO:0000313" key="3">
    <source>
        <dbReference type="Proteomes" id="UP001500889"/>
    </source>
</evidence>
<proteinExistence type="predicted"/>
<evidence type="ECO:0000256" key="1">
    <source>
        <dbReference type="SAM" id="MobiDB-lite"/>
    </source>
</evidence>
<keyword evidence="3" id="KW-1185">Reference proteome</keyword>
<gene>
    <name evidence="2" type="ORF">DMAD_12433</name>
</gene>
<dbReference type="Proteomes" id="UP001500889">
    <property type="component" value="Chromosome U"/>
</dbReference>
<dbReference type="EMBL" id="AP029264">
    <property type="protein sequence ID" value="BFF94921.1"/>
    <property type="molecule type" value="Genomic_DNA"/>
</dbReference>
<name>A0AAU9FH16_DROMD</name>
<feature type="region of interest" description="Disordered" evidence="1">
    <location>
        <begin position="66"/>
        <end position="85"/>
    </location>
</feature>
<reference evidence="2 3" key="1">
    <citation type="submission" date="2024-02" db="EMBL/GenBank/DDBJ databases">
        <title>A chromosome-level genome assembly of Drosophila madeirensis, a fruit fly species endemic to Madeira island.</title>
        <authorList>
            <person name="Tomihara K."/>
            <person name="Llopart A."/>
            <person name="Yamamoto D."/>
        </authorList>
    </citation>
    <scope>NUCLEOTIDE SEQUENCE [LARGE SCALE GENOMIC DNA]</scope>
    <source>
        <strain evidence="2 3">RF1</strain>
    </source>
</reference>
<organism evidence="2 3">
    <name type="scientific">Drosophila madeirensis</name>
    <name type="common">Fruit fly</name>
    <dbReference type="NCBI Taxonomy" id="30013"/>
    <lineage>
        <taxon>Eukaryota</taxon>
        <taxon>Metazoa</taxon>
        <taxon>Ecdysozoa</taxon>
        <taxon>Arthropoda</taxon>
        <taxon>Hexapoda</taxon>
        <taxon>Insecta</taxon>
        <taxon>Pterygota</taxon>
        <taxon>Neoptera</taxon>
        <taxon>Endopterygota</taxon>
        <taxon>Diptera</taxon>
        <taxon>Brachycera</taxon>
        <taxon>Muscomorpha</taxon>
        <taxon>Ephydroidea</taxon>
        <taxon>Drosophilidae</taxon>
        <taxon>Drosophila</taxon>
        <taxon>Sophophora</taxon>
    </lineage>
</organism>
<accession>A0AAU9FH16</accession>
<feature type="compositionally biased region" description="Gly residues" evidence="1">
    <location>
        <begin position="71"/>
        <end position="82"/>
    </location>
</feature>